<dbReference type="Proteomes" id="UP001295444">
    <property type="component" value="Chromosome 02"/>
</dbReference>
<protein>
    <submittedName>
        <fullName evidence="1">Usick-Kaufman Bardet-Biedl syndromes chaperonin</fullName>
    </submittedName>
</protein>
<dbReference type="GO" id="GO:0006457">
    <property type="term" value="P:protein folding"/>
    <property type="evidence" value="ECO:0007669"/>
    <property type="project" value="InterPro"/>
</dbReference>
<dbReference type="Pfam" id="PF00118">
    <property type="entry name" value="Cpn60_TCP1"/>
    <property type="match status" value="1"/>
</dbReference>
<dbReference type="InterPro" id="IPR027413">
    <property type="entry name" value="GROEL-like_equatorial_sf"/>
</dbReference>
<dbReference type="InterPro" id="IPR002423">
    <property type="entry name" value="Cpn60/GroEL/TCP-1"/>
</dbReference>
<gene>
    <name evidence="1" type="ORF">PECUL_23A006635</name>
</gene>
<dbReference type="InterPro" id="IPR028790">
    <property type="entry name" value="MKKS"/>
</dbReference>
<dbReference type="GO" id="GO:0005634">
    <property type="term" value="C:nucleus"/>
    <property type="evidence" value="ECO:0007669"/>
    <property type="project" value="TreeGrafter"/>
</dbReference>
<dbReference type="GO" id="GO:1902636">
    <property type="term" value="C:kinociliary basal body"/>
    <property type="evidence" value="ECO:0007669"/>
    <property type="project" value="TreeGrafter"/>
</dbReference>
<dbReference type="GO" id="GO:0005524">
    <property type="term" value="F:ATP binding"/>
    <property type="evidence" value="ECO:0007669"/>
    <property type="project" value="InterPro"/>
</dbReference>
<dbReference type="GO" id="GO:0051082">
    <property type="term" value="F:unfolded protein binding"/>
    <property type="evidence" value="ECO:0007669"/>
    <property type="project" value="InterPro"/>
</dbReference>
<sequence>MSRFEPKKQSMCTAGPLSSKSIQEPLRVLHGIVRSCYGPSGRLKQVHNGTGGCVVTTSQSSTLLASISLRHPVLKLLVASVRSHISCFSDCGLFAANLCCSLTDRFLDLNISPHTIVAITRSLLATCIDYVNSEHCGCKMAADFSSSTFLLRLTGSVLSSKPACMLTYREADFISTLLVKAFLLTIPNETGSSVKLGKCVFVPVEGLSVTESSIVPGLLIKMHELSWNRSVDFNGSPIKLALFSVSLSGDFCDTGEGTVELLSGVNTERAMLDHLFMLAKQLVEDHVNCVVCQKVIHPSVKQYLKEKNVLVLDRLGAAPMDTLSQMSGAKPIASLSVVSSTCCGRLREFRRMSYGSHHYLHFIPFDTSVSSFVLCNRNETSLKELMTTCQAAQHILLLTLKKPWVLLGGGCTETHLAAFIRYKSANIQSSCLKELKCSASEYQLVSNCFCASLESVARSFEHKGGEMMIDLQDAHLWSVPPSGSSEIDHNCGCGIHRSRDSLKWNVVGSQYEPFNPQTSQNILPTAADQLILDCFSAKCNGLQVAVDTAALILDLSYIVEDQN</sequence>
<dbReference type="AlphaFoldDB" id="A0AAD1VWX0"/>
<dbReference type="GO" id="GO:0005737">
    <property type="term" value="C:cytoplasm"/>
    <property type="evidence" value="ECO:0007669"/>
    <property type="project" value="TreeGrafter"/>
</dbReference>
<dbReference type="InterPro" id="IPR027409">
    <property type="entry name" value="GroEL-like_apical_dom_sf"/>
</dbReference>
<dbReference type="GO" id="GO:0060271">
    <property type="term" value="P:cilium assembly"/>
    <property type="evidence" value="ECO:0007669"/>
    <property type="project" value="InterPro"/>
</dbReference>
<dbReference type="Gene3D" id="3.50.7.10">
    <property type="entry name" value="GroEL"/>
    <property type="match status" value="1"/>
</dbReference>
<accession>A0AAD1VWX0</accession>
<dbReference type="PANTHER" id="PTHR46787">
    <property type="entry name" value="SYNDROMES PUTATIVE CHAPERONIN-RELATED"/>
    <property type="match status" value="1"/>
</dbReference>
<proteinExistence type="predicted"/>
<reference evidence="1" key="1">
    <citation type="submission" date="2022-03" db="EMBL/GenBank/DDBJ databases">
        <authorList>
            <person name="Alioto T."/>
            <person name="Alioto T."/>
            <person name="Gomez Garrido J."/>
        </authorList>
    </citation>
    <scope>NUCLEOTIDE SEQUENCE</scope>
</reference>
<dbReference type="SUPFAM" id="SSF52029">
    <property type="entry name" value="GroEL apical domain-like"/>
    <property type="match status" value="1"/>
</dbReference>
<evidence type="ECO:0000313" key="2">
    <source>
        <dbReference type="Proteomes" id="UP001295444"/>
    </source>
</evidence>
<evidence type="ECO:0000313" key="1">
    <source>
        <dbReference type="EMBL" id="CAH2255478.1"/>
    </source>
</evidence>
<organism evidence="1 2">
    <name type="scientific">Pelobates cultripes</name>
    <name type="common">Western spadefoot toad</name>
    <dbReference type="NCBI Taxonomy" id="61616"/>
    <lineage>
        <taxon>Eukaryota</taxon>
        <taxon>Metazoa</taxon>
        <taxon>Chordata</taxon>
        <taxon>Craniata</taxon>
        <taxon>Vertebrata</taxon>
        <taxon>Euteleostomi</taxon>
        <taxon>Amphibia</taxon>
        <taxon>Batrachia</taxon>
        <taxon>Anura</taxon>
        <taxon>Pelobatoidea</taxon>
        <taxon>Pelobatidae</taxon>
        <taxon>Pelobates</taxon>
    </lineage>
</organism>
<dbReference type="Gene3D" id="1.10.560.10">
    <property type="entry name" value="GroEL-like equatorial domain"/>
    <property type="match status" value="1"/>
</dbReference>
<keyword evidence="2" id="KW-1185">Reference proteome</keyword>
<dbReference type="SUPFAM" id="SSF48592">
    <property type="entry name" value="GroEL equatorial domain-like"/>
    <property type="match status" value="1"/>
</dbReference>
<dbReference type="InterPro" id="IPR027410">
    <property type="entry name" value="TCP-1-like_intermed_sf"/>
</dbReference>
<dbReference type="GO" id="GO:0051131">
    <property type="term" value="P:chaperone-mediated protein complex assembly"/>
    <property type="evidence" value="ECO:0007669"/>
    <property type="project" value="TreeGrafter"/>
</dbReference>
<dbReference type="GO" id="GO:0032502">
    <property type="term" value="P:developmental process"/>
    <property type="evidence" value="ECO:0007669"/>
    <property type="project" value="TreeGrafter"/>
</dbReference>
<dbReference type="EMBL" id="OW240913">
    <property type="protein sequence ID" value="CAH2255478.1"/>
    <property type="molecule type" value="Genomic_DNA"/>
</dbReference>
<dbReference type="PANTHER" id="PTHR46787:SF1">
    <property type="entry name" value="MOLECULAR CHAPERONE MKKS"/>
    <property type="match status" value="1"/>
</dbReference>
<name>A0AAD1VWX0_PELCU</name>
<dbReference type="Gene3D" id="3.30.260.10">
    <property type="entry name" value="TCP-1-like chaperonin intermediate domain"/>
    <property type="match status" value="1"/>
</dbReference>